<organism evidence="2 3">
    <name type="scientific">Methylobacterium symbioticum</name>
    <dbReference type="NCBI Taxonomy" id="2584084"/>
    <lineage>
        <taxon>Bacteria</taxon>
        <taxon>Pseudomonadati</taxon>
        <taxon>Pseudomonadota</taxon>
        <taxon>Alphaproteobacteria</taxon>
        <taxon>Hyphomicrobiales</taxon>
        <taxon>Methylobacteriaceae</taxon>
        <taxon>Methylobacterium</taxon>
    </lineage>
</organism>
<proteinExistence type="predicted"/>
<evidence type="ECO:0000313" key="2">
    <source>
        <dbReference type="EMBL" id="VUD75047.1"/>
    </source>
</evidence>
<dbReference type="Pfam" id="PF10908">
    <property type="entry name" value="Tlde1_dom"/>
    <property type="match status" value="1"/>
</dbReference>
<sequence>MAARQEAEAEQSFFDAVFGAKPAAPESAPEARPTALAYAATGREGGLPSRGGGGLFEPRAEGGTAIYDITARTVTLPSGEVLEAHSGLGKSQDNPRDVHIRMRGATPPGTYMLTEREALFHGVRALRLTPVGGSASIHGRDGILAHTYMLGSSGASNGCVVFRNYDRFLQAYLRGEIRRLVVVAGSGDGLASGVARLFGR</sequence>
<protein>
    <recommendedName>
        <fullName evidence="1">Tlde1 domain-containing protein</fullName>
    </recommendedName>
</protein>
<dbReference type="AlphaFoldDB" id="A0A509EL24"/>
<dbReference type="InterPro" id="IPR021225">
    <property type="entry name" value="Tlde1_dom"/>
</dbReference>
<accession>A0A509EL24</accession>
<keyword evidence="3" id="KW-1185">Reference proteome</keyword>
<name>A0A509EL24_9HYPH</name>
<dbReference type="EMBL" id="CABFPH010000199">
    <property type="protein sequence ID" value="VUD75047.1"/>
    <property type="molecule type" value="Genomic_DNA"/>
</dbReference>
<dbReference type="Proteomes" id="UP000410984">
    <property type="component" value="Unassembled WGS sequence"/>
</dbReference>
<dbReference type="GO" id="GO:0016740">
    <property type="term" value="F:transferase activity"/>
    <property type="evidence" value="ECO:0007669"/>
    <property type="project" value="InterPro"/>
</dbReference>
<evidence type="ECO:0000259" key="1">
    <source>
        <dbReference type="Pfam" id="PF10908"/>
    </source>
</evidence>
<reference evidence="2 3" key="1">
    <citation type="submission" date="2019-06" db="EMBL/GenBank/DDBJ databases">
        <authorList>
            <person name="Rodrigo-Torres L."/>
            <person name="Arahal R. D."/>
            <person name="Lucena T."/>
        </authorList>
    </citation>
    <scope>NUCLEOTIDE SEQUENCE [LARGE SCALE GENOMIC DNA]</scope>
    <source>
        <strain evidence="2 3">SB0023/3</strain>
    </source>
</reference>
<gene>
    <name evidence="2" type="ORF">MET9862_05684</name>
</gene>
<dbReference type="InterPro" id="IPR005490">
    <property type="entry name" value="LD_TPept_cat_dom"/>
</dbReference>
<evidence type="ECO:0000313" key="3">
    <source>
        <dbReference type="Proteomes" id="UP000410984"/>
    </source>
</evidence>
<dbReference type="CDD" id="cd16913">
    <property type="entry name" value="YkuD_like"/>
    <property type="match status" value="1"/>
</dbReference>
<feature type="domain" description="Tlde1" evidence="1">
    <location>
        <begin position="81"/>
        <end position="185"/>
    </location>
</feature>